<dbReference type="EMBL" id="JBDJPC010000013">
    <property type="protein sequence ID" value="KAL1488680.1"/>
    <property type="molecule type" value="Genomic_DNA"/>
</dbReference>
<dbReference type="PANTHER" id="PTHR21301">
    <property type="entry name" value="REVERSE TRANSCRIPTASE"/>
    <property type="match status" value="1"/>
</dbReference>
<evidence type="ECO:0000313" key="2">
    <source>
        <dbReference type="Proteomes" id="UP001566132"/>
    </source>
</evidence>
<dbReference type="SUPFAM" id="SSF82771">
    <property type="entry name" value="GIY-YIG endonuclease"/>
    <property type="match status" value="1"/>
</dbReference>
<dbReference type="InterPro" id="IPR035901">
    <property type="entry name" value="GIY-YIG_endonuc_sf"/>
</dbReference>
<comment type="caution">
    <text evidence="1">The sequence shown here is derived from an EMBL/GenBank/DDBJ whole genome shotgun (WGS) entry which is preliminary data.</text>
</comment>
<evidence type="ECO:0008006" key="3">
    <source>
        <dbReference type="Google" id="ProtNLM"/>
    </source>
</evidence>
<dbReference type="AlphaFoldDB" id="A0ABD1E2V3"/>
<gene>
    <name evidence="1" type="ORF">ABEB36_014479</name>
</gene>
<name>A0ABD1E2V3_HYPHA</name>
<evidence type="ECO:0000313" key="1">
    <source>
        <dbReference type="EMBL" id="KAL1488680.1"/>
    </source>
</evidence>
<dbReference type="PANTHER" id="PTHR21301:SF10">
    <property type="entry name" value="REVERSE TRANSCRIPTASE DOMAIN-CONTAINING PROTEIN"/>
    <property type="match status" value="1"/>
</dbReference>
<keyword evidence="2" id="KW-1185">Reference proteome</keyword>
<organism evidence="1 2">
    <name type="scientific">Hypothenemus hampei</name>
    <name type="common">Coffee berry borer</name>
    <dbReference type="NCBI Taxonomy" id="57062"/>
    <lineage>
        <taxon>Eukaryota</taxon>
        <taxon>Metazoa</taxon>
        <taxon>Ecdysozoa</taxon>
        <taxon>Arthropoda</taxon>
        <taxon>Hexapoda</taxon>
        <taxon>Insecta</taxon>
        <taxon>Pterygota</taxon>
        <taxon>Neoptera</taxon>
        <taxon>Endopterygota</taxon>
        <taxon>Coleoptera</taxon>
        <taxon>Polyphaga</taxon>
        <taxon>Cucujiformia</taxon>
        <taxon>Curculionidae</taxon>
        <taxon>Scolytinae</taxon>
        <taxon>Hypothenemus</taxon>
    </lineage>
</organism>
<dbReference type="Proteomes" id="UP001566132">
    <property type="component" value="Unassembled WGS sequence"/>
</dbReference>
<reference evidence="1 2" key="1">
    <citation type="submission" date="2024-05" db="EMBL/GenBank/DDBJ databases">
        <title>Genetic variation in Jamaican populations of the coffee berry borer (Hypothenemus hampei).</title>
        <authorList>
            <person name="Errbii M."/>
            <person name="Myrie A."/>
        </authorList>
    </citation>
    <scope>NUCLEOTIDE SEQUENCE [LARGE SCALE GENOMIC DNA]</scope>
    <source>
        <strain evidence="1">JA-Hopewell-2020-01-JO</strain>
        <tissue evidence="1">Whole body</tissue>
    </source>
</reference>
<dbReference type="Gene3D" id="3.40.1440.10">
    <property type="entry name" value="GIY-YIG endonuclease"/>
    <property type="match status" value="1"/>
</dbReference>
<proteinExistence type="predicted"/>
<protein>
    <recommendedName>
        <fullName evidence="3">GIY-YIG domain-containing protein</fullName>
    </recommendedName>
</protein>
<sequence length="245" mass="28884">MIHRLFLIPLSEHNFKKEYNTLIRIANENNFPYTKFRKIYNKHKNKRTLSLITTLNNKDNTETDKNYDKRYYSLPFLGQTSYKIKKLFHSMNIHISLKPPTTLQNLFCSNKDKTPITKRSGVYCLTAANGHKYIGRTFRKLETRQKEHLNEIRKYSVRKNRGKYMSGIEEIKSTFAKYVLDLNLNLDDTGFDVLFVGDDSRTIDNIEKYNILANKNETLINTVSIFPEIKMFNKNLIFAQYLEAA</sequence>
<accession>A0ABD1E2V3</accession>